<dbReference type="Gene3D" id="3.40.50.300">
    <property type="entry name" value="P-loop containing nucleotide triphosphate hydrolases"/>
    <property type="match status" value="1"/>
</dbReference>
<dbReference type="GO" id="GO:0022857">
    <property type="term" value="F:transmembrane transporter activity"/>
    <property type="evidence" value="ECO:0007669"/>
    <property type="project" value="TreeGrafter"/>
</dbReference>
<reference evidence="12 13" key="1">
    <citation type="journal article" date="2012" name="BMC Genomics">
        <title>Complete genome sequence, lifestyle, and multi-drug resistance of the human pathogen Corynebacterium resistens DSM 45100 isolated from blood samples of a leukemia patient.</title>
        <authorList>
            <person name="Schroder J."/>
            <person name="Maus I."/>
            <person name="Meyer K."/>
            <person name="Wordemann S."/>
            <person name="Blom J."/>
            <person name="Jaenicke S."/>
            <person name="Schneider J."/>
            <person name="Trost E."/>
            <person name="Tauch A."/>
        </authorList>
    </citation>
    <scope>NUCLEOTIDE SEQUENCE [LARGE SCALE GENOMIC DNA]</scope>
    <source>
        <strain evidence="13">DSM 45100 / JCM 12819 / CCUG 50093 / GTC 2026 / SICGH 158</strain>
    </source>
</reference>
<comment type="function">
    <text evidence="10">Part of the ABC transporter complex hrt involved in hemin import. Responsible for energy coupling to the transport system.</text>
</comment>
<dbReference type="PROSITE" id="PS50893">
    <property type="entry name" value="ABC_TRANSPORTER_2"/>
    <property type="match status" value="1"/>
</dbReference>
<evidence type="ECO:0000256" key="5">
    <source>
        <dbReference type="ARBA" id="ARBA00022741"/>
    </source>
</evidence>
<dbReference type="SMART" id="SM00382">
    <property type="entry name" value="AAA"/>
    <property type="match status" value="1"/>
</dbReference>
<protein>
    <recommendedName>
        <fullName evidence="9">Putative hemin import ATP-binding protein HrtA</fullName>
    </recommendedName>
</protein>
<dbReference type="HOGENOM" id="CLU_000604_1_22_11"/>
<proteinExistence type="inferred from homology"/>
<dbReference type="RefSeq" id="WP_013888622.1">
    <property type="nucleotide sequence ID" value="NC_015673.1"/>
</dbReference>
<dbReference type="InterPro" id="IPR017911">
    <property type="entry name" value="MacB-like_ATP-bd"/>
</dbReference>
<dbReference type="Proteomes" id="UP000000492">
    <property type="component" value="Chromosome"/>
</dbReference>
<dbReference type="InterPro" id="IPR027417">
    <property type="entry name" value="P-loop_NTPase"/>
</dbReference>
<dbReference type="KEGG" id="crd:CRES_1254"/>
<name>F8DY99_CORRG</name>
<evidence type="ECO:0000313" key="12">
    <source>
        <dbReference type="EMBL" id="AEI09609.1"/>
    </source>
</evidence>
<dbReference type="PROSITE" id="PS00211">
    <property type="entry name" value="ABC_TRANSPORTER_1"/>
    <property type="match status" value="1"/>
</dbReference>
<dbReference type="InterPro" id="IPR015854">
    <property type="entry name" value="ABC_transpr_LolD-like"/>
</dbReference>
<evidence type="ECO:0000256" key="7">
    <source>
        <dbReference type="ARBA" id="ARBA00023136"/>
    </source>
</evidence>
<evidence type="ECO:0000256" key="9">
    <source>
        <dbReference type="ARBA" id="ARBA00024432"/>
    </source>
</evidence>
<comment type="similarity">
    <text evidence="8">Belongs to the ABC transporter superfamily. HrtA family.</text>
</comment>
<evidence type="ECO:0000256" key="6">
    <source>
        <dbReference type="ARBA" id="ARBA00022840"/>
    </source>
</evidence>
<comment type="subcellular location">
    <subcellularLocation>
        <location evidence="1">Cell membrane</location>
        <topology evidence="1">Peripheral membrane protein</topology>
    </subcellularLocation>
</comment>
<feature type="domain" description="ABC transporter" evidence="11">
    <location>
        <begin position="10"/>
        <end position="246"/>
    </location>
</feature>
<organism evidence="12 13">
    <name type="scientific">Corynebacterium resistens (strain DSM 45100 / JCM 12819 / GTC 2026 / SICGH 158)</name>
    <dbReference type="NCBI Taxonomy" id="662755"/>
    <lineage>
        <taxon>Bacteria</taxon>
        <taxon>Bacillati</taxon>
        <taxon>Actinomycetota</taxon>
        <taxon>Actinomycetes</taxon>
        <taxon>Mycobacteriales</taxon>
        <taxon>Corynebacteriaceae</taxon>
        <taxon>Corynebacterium</taxon>
    </lineage>
</organism>
<evidence type="ECO:0000256" key="4">
    <source>
        <dbReference type="ARBA" id="ARBA00022475"/>
    </source>
</evidence>
<keyword evidence="13" id="KW-1185">Reference proteome</keyword>
<evidence type="ECO:0000313" key="13">
    <source>
        <dbReference type="Proteomes" id="UP000000492"/>
    </source>
</evidence>
<keyword evidence="5" id="KW-0547">Nucleotide-binding</keyword>
<accession>F8DY99</accession>
<evidence type="ECO:0000259" key="11">
    <source>
        <dbReference type="PROSITE" id="PS50893"/>
    </source>
</evidence>
<dbReference type="InterPro" id="IPR003593">
    <property type="entry name" value="AAA+_ATPase"/>
</dbReference>
<dbReference type="STRING" id="662755.CRES_1254"/>
<dbReference type="PANTHER" id="PTHR24220:SF666">
    <property type="entry name" value="HEMIN IMPORT ATP-BINDING PROTEIN HRTA-RELATED"/>
    <property type="match status" value="1"/>
</dbReference>
<comment type="subunit">
    <text evidence="2">The complex is composed of two ATP-binding proteins (HrtA), two transmembrane proteins (HrtB) and a solute-binding protein.</text>
</comment>
<dbReference type="Pfam" id="PF00005">
    <property type="entry name" value="ABC_tran"/>
    <property type="match status" value="1"/>
</dbReference>
<evidence type="ECO:0000256" key="10">
    <source>
        <dbReference type="ARBA" id="ARBA00024721"/>
    </source>
</evidence>
<dbReference type="InterPro" id="IPR003439">
    <property type="entry name" value="ABC_transporter-like_ATP-bd"/>
</dbReference>
<dbReference type="PANTHER" id="PTHR24220">
    <property type="entry name" value="IMPORT ATP-BINDING PROTEIN"/>
    <property type="match status" value="1"/>
</dbReference>
<evidence type="ECO:0000256" key="8">
    <source>
        <dbReference type="ARBA" id="ARBA00024359"/>
    </source>
</evidence>
<dbReference type="eggNOG" id="COG1136">
    <property type="taxonomic scope" value="Bacteria"/>
</dbReference>
<evidence type="ECO:0000256" key="1">
    <source>
        <dbReference type="ARBA" id="ARBA00004202"/>
    </source>
</evidence>
<keyword evidence="12" id="KW-0378">Hydrolase</keyword>
<dbReference type="GO" id="GO:0005524">
    <property type="term" value="F:ATP binding"/>
    <property type="evidence" value="ECO:0007669"/>
    <property type="project" value="UniProtKB-KW"/>
</dbReference>
<dbReference type="OrthoDB" id="9802264at2"/>
<dbReference type="GO" id="GO:0005886">
    <property type="term" value="C:plasma membrane"/>
    <property type="evidence" value="ECO:0007669"/>
    <property type="project" value="UniProtKB-SubCell"/>
</dbReference>
<keyword evidence="6" id="KW-0067">ATP-binding</keyword>
<dbReference type="InterPro" id="IPR017871">
    <property type="entry name" value="ABC_transporter-like_CS"/>
</dbReference>
<dbReference type="GO" id="GO:0016887">
    <property type="term" value="F:ATP hydrolysis activity"/>
    <property type="evidence" value="ECO:0007669"/>
    <property type="project" value="InterPro"/>
</dbReference>
<dbReference type="AlphaFoldDB" id="F8DY99"/>
<sequence>MNTTNNTSTLIAEGLTLDVQDGKHKRRILNDVSFTVNGGEVVGVTGPSGSGKSTLLAVAGCLQEPTAGSAALRTGDTTIDLASARGQRAAQIRRDHLGIVFQQPSLLPSLTVEEQLLLMLNLSKVFRFGAKATKRAEKEMARQLLEAVGLGDKLKATTSELSGGQQARVNLARAFMNDPVLLLVDEPTAALDTKAATQVTELIKDLAHDRSVPALYVSHDQDQLETLDRTMTMVDGALREPALATS</sequence>
<gene>
    <name evidence="12" type="primary">hrtB</name>
    <name evidence="12" type="ordered locus">CRES_1254</name>
</gene>
<dbReference type="CDD" id="cd03255">
    <property type="entry name" value="ABC_MJ0796_LolCDE_FtsE"/>
    <property type="match status" value="1"/>
</dbReference>
<keyword evidence="4" id="KW-1003">Cell membrane</keyword>
<evidence type="ECO:0000256" key="3">
    <source>
        <dbReference type="ARBA" id="ARBA00022448"/>
    </source>
</evidence>
<evidence type="ECO:0000256" key="2">
    <source>
        <dbReference type="ARBA" id="ARBA00011131"/>
    </source>
</evidence>
<dbReference type="SUPFAM" id="SSF52540">
    <property type="entry name" value="P-loop containing nucleoside triphosphate hydrolases"/>
    <property type="match status" value="1"/>
</dbReference>
<keyword evidence="7" id="KW-0472">Membrane</keyword>
<dbReference type="EMBL" id="CP002857">
    <property type="protein sequence ID" value="AEI09609.1"/>
    <property type="molecule type" value="Genomic_DNA"/>
</dbReference>
<keyword evidence="3" id="KW-0813">Transport</keyword>